<dbReference type="Proteomes" id="UP000652013">
    <property type="component" value="Unassembled WGS sequence"/>
</dbReference>
<keyword evidence="2" id="KW-1185">Reference proteome</keyword>
<evidence type="ECO:0000313" key="2">
    <source>
        <dbReference type="Proteomes" id="UP000652013"/>
    </source>
</evidence>
<accession>A0A8J4DGI6</accession>
<comment type="caution">
    <text evidence="1">The sequence shown here is derived from an EMBL/GenBank/DDBJ whole genome shotgun (WGS) entry which is preliminary data.</text>
</comment>
<sequence length="191" mass="18941">MAAALRLIAAGAFGERVADLLDRPGATRGDEPGGDVTVAALWRPAPARLAAVDDAAARLGVPWLPVVAEHPRIVVGPYVAPGGPCHGCYAARRAQHAAPGSVTAELHAAYDADPALGPAGFLPAHARGAAGLAAAALRAADPGRVTVWHPGTGAVATHHVAGVHGCARCDRTGAPATVAAALAGFLPAAVR</sequence>
<dbReference type="NCBIfam" id="TIGR03882">
    <property type="entry name" value="cyclo_dehyd_2"/>
    <property type="match status" value="1"/>
</dbReference>
<reference evidence="1" key="1">
    <citation type="submission" date="2021-01" db="EMBL/GenBank/DDBJ databases">
        <title>Whole genome shotgun sequence of Spirilliplanes yamanashiensis NBRC 15828.</title>
        <authorList>
            <person name="Komaki H."/>
            <person name="Tamura T."/>
        </authorList>
    </citation>
    <scope>NUCLEOTIDE SEQUENCE</scope>
    <source>
        <strain evidence="1">NBRC 15828</strain>
    </source>
</reference>
<evidence type="ECO:0000313" key="1">
    <source>
        <dbReference type="EMBL" id="GIJ01181.1"/>
    </source>
</evidence>
<gene>
    <name evidence="1" type="ORF">Sya03_05330</name>
</gene>
<dbReference type="EMBL" id="BOOY01000003">
    <property type="protein sequence ID" value="GIJ01181.1"/>
    <property type="molecule type" value="Genomic_DNA"/>
</dbReference>
<dbReference type="AlphaFoldDB" id="A0A8J4DGI6"/>
<dbReference type="Gene3D" id="3.40.50.720">
    <property type="entry name" value="NAD(P)-binding Rossmann-like Domain"/>
    <property type="match status" value="1"/>
</dbReference>
<dbReference type="InterPro" id="IPR022291">
    <property type="entry name" value="Bacteriocin_synth_cyclodeHase"/>
</dbReference>
<evidence type="ECO:0008006" key="3">
    <source>
        <dbReference type="Google" id="ProtNLM"/>
    </source>
</evidence>
<organism evidence="1 2">
    <name type="scientific">Spirilliplanes yamanashiensis</name>
    <dbReference type="NCBI Taxonomy" id="42233"/>
    <lineage>
        <taxon>Bacteria</taxon>
        <taxon>Bacillati</taxon>
        <taxon>Actinomycetota</taxon>
        <taxon>Actinomycetes</taxon>
        <taxon>Micromonosporales</taxon>
        <taxon>Micromonosporaceae</taxon>
        <taxon>Spirilliplanes</taxon>
    </lineage>
</organism>
<proteinExistence type="predicted"/>
<name>A0A8J4DGI6_9ACTN</name>
<protein>
    <recommendedName>
        <fullName evidence="3">Bacteriocin biosynthesis cyclodehydratase domain-containing protein</fullName>
    </recommendedName>
</protein>
<dbReference type="RefSeq" id="WP_203936513.1">
    <property type="nucleotide sequence ID" value="NZ_BAAAGJ010000005.1"/>
</dbReference>